<dbReference type="PANTHER" id="PTHR37422:SF13">
    <property type="entry name" value="LIPOPOLYSACCHARIDE BIOSYNTHESIS PROTEIN PA4999-RELATED"/>
    <property type="match status" value="1"/>
</dbReference>
<evidence type="ECO:0000313" key="8">
    <source>
        <dbReference type="Proteomes" id="UP000321577"/>
    </source>
</evidence>
<dbReference type="InterPro" id="IPR007016">
    <property type="entry name" value="O-antigen_ligase-rel_domated"/>
</dbReference>
<feature type="transmembrane region" description="Helical" evidence="5">
    <location>
        <begin position="226"/>
        <end position="243"/>
    </location>
</feature>
<keyword evidence="8" id="KW-1185">Reference proteome</keyword>
<comment type="subcellular location">
    <subcellularLocation>
        <location evidence="1">Membrane</location>
        <topology evidence="1">Multi-pass membrane protein</topology>
    </subcellularLocation>
</comment>
<accession>A0A512M3X4</accession>
<feature type="transmembrane region" description="Helical" evidence="5">
    <location>
        <begin position="53"/>
        <end position="71"/>
    </location>
</feature>
<feature type="transmembrane region" description="Helical" evidence="5">
    <location>
        <begin position="495"/>
        <end position="514"/>
    </location>
</feature>
<evidence type="ECO:0000256" key="5">
    <source>
        <dbReference type="SAM" id="Phobius"/>
    </source>
</evidence>
<feature type="transmembrane region" description="Helical" evidence="5">
    <location>
        <begin position="309"/>
        <end position="329"/>
    </location>
</feature>
<keyword evidence="2 5" id="KW-0812">Transmembrane</keyword>
<dbReference type="InterPro" id="IPR051533">
    <property type="entry name" value="WaaL-like"/>
</dbReference>
<organism evidence="7 8">
    <name type="scientific">Brevifollis gellanilyticus</name>
    <dbReference type="NCBI Taxonomy" id="748831"/>
    <lineage>
        <taxon>Bacteria</taxon>
        <taxon>Pseudomonadati</taxon>
        <taxon>Verrucomicrobiota</taxon>
        <taxon>Verrucomicrobiia</taxon>
        <taxon>Verrucomicrobiales</taxon>
        <taxon>Verrucomicrobiaceae</taxon>
    </lineage>
</organism>
<evidence type="ECO:0000256" key="2">
    <source>
        <dbReference type="ARBA" id="ARBA00022692"/>
    </source>
</evidence>
<comment type="caution">
    <text evidence="7">The sequence shown here is derived from an EMBL/GenBank/DDBJ whole genome shotgun (WGS) entry which is preliminary data.</text>
</comment>
<dbReference type="OrthoDB" id="185850at2"/>
<feature type="transmembrane region" description="Helical" evidence="5">
    <location>
        <begin position="20"/>
        <end position="41"/>
    </location>
</feature>
<sequence length="524" mass="57980">MDYFAIRVAILLWLVRPQDWMSGFGGFQFMQYAMLLAIIGVYRRPEGFSFKMLFYSPADWLALTYLGWIVYTTGDWIGTARALLPFAAFYYCTALTLNSVERMKGFINYWVAGLGIVGIFAVSTNFGFDLAPGSADLTSSFGGRLALNTWIFNNPNGLGHGLVALIPLAYVWLIWRRPGNMKLLGFGLIAIAAYTAYLTQSKGAYLCGAAALTVVWLFRKPKFLQLTIIFVVLTAGVAAIKLLPRMETLSDKEDGIAGRLMIWQMAYNAMANTRTGEGWKKFEAWVQSEEYGLFRKATHGSYANVGADLGYPGLFLFVGLMYAGARTLYQTRLDPDESDETTESVRCQRALLSLLSSFAISAWILDRAYHTDYFILAGAIAAFHRIMSQRKVPEAEAQTVPVEDAPQSSLALAWGPQSALVPPLAPSPLIAFERQPALDVSAGLLPSVTQPMVAFERQPGLEMTPAFPGNPSHVVVLEGGPEDESLQAPLVWPRLTLMDFILMTAALFAVIFVWERMMTNFISL</sequence>
<dbReference type="Proteomes" id="UP000321577">
    <property type="component" value="Unassembled WGS sequence"/>
</dbReference>
<dbReference type="GO" id="GO:0016020">
    <property type="term" value="C:membrane"/>
    <property type="evidence" value="ECO:0007669"/>
    <property type="project" value="UniProtKB-SubCell"/>
</dbReference>
<feature type="transmembrane region" description="Helical" evidence="5">
    <location>
        <begin position="181"/>
        <end position="197"/>
    </location>
</feature>
<evidence type="ECO:0000313" key="7">
    <source>
        <dbReference type="EMBL" id="GEP41444.1"/>
    </source>
</evidence>
<feature type="transmembrane region" description="Helical" evidence="5">
    <location>
        <begin position="77"/>
        <end position="97"/>
    </location>
</feature>
<keyword evidence="3 5" id="KW-1133">Transmembrane helix</keyword>
<evidence type="ECO:0000259" key="6">
    <source>
        <dbReference type="Pfam" id="PF04932"/>
    </source>
</evidence>
<feature type="transmembrane region" description="Helical" evidence="5">
    <location>
        <begin position="109"/>
        <end position="128"/>
    </location>
</feature>
<feature type="domain" description="O-antigen ligase-related" evidence="6">
    <location>
        <begin position="189"/>
        <end position="318"/>
    </location>
</feature>
<dbReference type="RefSeq" id="WP_146848902.1">
    <property type="nucleotide sequence ID" value="NZ_BKAG01000003.1"/>
</dbReference>
<evidence type="ECO:0000256" key="1">
    <source>
        <dbReference type="ARBA" id="ARBA00004141"/>
    </source>
</evidence>
<keyword evidence="4 5" id="KW-0472">Membrane</keyword>
<dbReference type="PANTHER" id="PTHR37422">
    <property type="entry name" value="TEICHURONIC ACID BIOSYNTHESIS PROTEIN TUAE"/>
    <property type="match status" value="1"/>
</dbReference>
<feature type="transmembrane region" description="Helical" evidence="5">
    <location>
        <begin position="157"/>
        <end position="174"/>
    </location>
</feature>
<evidence type="ECO:0000256" key="4">
    <source>
        <dbReference type="ARBA" id="ARBA00023136"/>
    </source>
</evidence>
<reference evidence="7 8" key="1">
    <citation type="submission" date="2019-07" db="EMBL/GenBank/DDBJ databases">
        <title>Whole genome shotgun sequence of Brevifollis gellanilyticus NBRC 108608.</title>
        <authorList>
            <person name="Hosoyama A."/>
            <person name="Uohara A."/>
            <person name="Ohji S."/>
            <person name="Ichikawa N."/>
        </authorList>
    </citation>
    <scope>NUCLEOTIDE SEQUENCE [LARGE SCALE GENOMIC DNA]</scope>
    <source>
        <strain evidence="7 8">NBRC 108608</strain>
    </source>
</reference>
<protein>
    <recommendedName>
        <fullName evidence="6">O-antigen ligase-related domain-containing protein</fullName>
    </recommendedName>
</protein>
<name>A0A512M3X4_9BACT</name>
<dbReference type="Pfam" id="PF04932">
    <property type="entry name" value="Wzy_C"/>
    <property type="match status" value="1"/>
</dbReference>
<dbReference type="AlphaFoldDB" id="A0A512M3X4"/>
<proteinExistence type="predicted"/>
<evidence type="ECO:0000256" key="3">
    <source>
        <dbReference type="ARBA" id="ARBA00022989"/>
    </source>
</evidence>
<dbReference type="EMBL" id="BKAG01000003">
    <property type="protein sequence ID" value="GEP41444.1"/>
    <property type="molecule type" value="Genomic_DNA"/>
</dbReference>
<gene>
    <name evidence="7" type="ORF">BGE01nite_07350</name>
</gene>